<evidence type="ECO:0000313" key="3">
    <source>
        <dbReference type="Proteomes" id="UP000245938"/>
    </source>
</evidence>
<dbReference type="Proteomes" id="UP000245938">
    <property type="component" value="Unassembled WGS sequence"/>
</dbReference>
<dbReference type="InterPro" id="IPR023577">
    <property type="entry name" value="CYTH_domain"/>
</dbReference>
<feature type="domain" description="CYTH" evidence="1">
    <location>
        <begin position="4"/>
        <end position="193"/>
    </location>
</feature>
<evidence type="ECO:0000313" key="2">
    <source>
        <dbReference type="EMBL" id="PWI25856.1"/>
    </source>
</evidence>
<keyword evidence="3" id="KW-1185">Reference proteome</keyword>
<dbReference type="InterPro" id="IPR033469">
    <property type="entry name" value="CYTH-like_dom_sf"/>
</dbReference>
<gene>
    <name evidence="2" type="ORF">DEX24_06540</name>
</gene>
<name>A0A2U3AMW2_9BACL</name>
<sequence>MSQQLEIEFKNMLTKEEFQQICDFFSIEQTDFHVQKNHYFDTPDGQLRAKRCGLRIRQLPTRNELTLKEPQQGIALVETTDFLCDDVVTTILDGQSSILAVDVQQRLNALQINTNDLQLLGTLSTTRAEINYKDGLLVFDYSQYACQEDYELEYEVQHEETGKHIFENLLKEQQIPLRPADKKLARFMKAINK</sequence>
<reference evidence="2 3" key="1">
    <citation type="submission" date="2018-05" db="EMBL/GenBank/DDBJ databases">
        <title>Kurthia sibirica genome sequence.</title>
        <authorList>
            <person name="Maclea K.S."/>
            <person name="Goen A.E."/>
        </authorList>
    </citation>
    <scope>NUCLEOTIDE SEQUENCE [LARGE SCALE GENOMIC DNA]</scope>
    <source>
        <strain evidence="2 3">ATCC 49154</strain>
    </source>
</reference>
<dbReference type="CDD" id="cd07762">
    <property type="entry name" value="CYTH-like_Pase_1"/>
    <property type="match status" value="1"/>
</dbReference>
<dbReference type="Gene3D" id="2.40.320.10">
    <property type="entry name" value="Hypothetical Protein Pfu-838710-001"/>
    <property type="match status" value="1"/>
</dbReference>
<comment type="caution">
    <text evidence="2">The sequence shown here is derived from an EMBL/GenBank/DDBJ whole genome shotgun (WGS) entry which is preliminary data.</text>
</comment>
<protein>
    <submittedName>
        <fullName evidence="2">Adenylate cyclase</fullName>
    </submittedName>
</protein>
<dbReference type="SUPFAM" id="SSF55154">
    <property type="entry name" value="CYTH-like phosphatases"/>
    <property type="match status" value="1"/>
</dbReference>
<organism evidence="2 3">
    <name type="scientific">Kurthia sibirica</name>
    <dbReference type="NCBI Taxonomy" id="202750"/>
    <lineage>
        <taxon>Bacteria</taxon>
        <taxon>Bacillati</taxon>
        <taxon>Bacillota</taxon>
        <taxon>Bacilli</taxon>
        <taxon>Bacillales</taxon>
        <taxon>Caryophanaceae</taxon>
        <taxon>Kurthia</taxon>
    </lineage>
</organism>
<dbReference type="RefSeq" id="WP_109305612.1">
    <property type="nucleotide sequence ID" value="NZ_BJUF01000025.1"/>
</dbReference>
<dbReference type="SMART" id="SM01118">
    <property type="entry name" value="CYTH"/>
    <property type="match status" value="1"/>
</dbReference>
<evidence type="ECO:0000259" key="1">
    <source>
        <dbReference type="PROSITE" id="PS51707"/>
    </source>
</evidence>
<accession>A0A2U3AMW2</accession>
<proteinExistence type="predicted"/>
<dbReference type="OrthoDB" id="384378at2"/>
<dbReference type="PROSITE" id="PS51707">
    <property type="entry name" value="CYTH"/>
    <property type="match status" value="1"/>
</dbReference>
<dbReference type="Pfam" id="PF01928">
    <property type="entry name" value="CYTH"/>
    <property type="match status" value="1"/>
</dbReference>
<dbReference type="EMBL" id="QFVR01000006">
    <property type="protein sequence ID" value="PWI25856.1"/>
    <property type="molecule type" value="Genomic_DNA"/>
</dbReference>
<dbReference type="AlphaFoldDB" id="A0A2U3AMW2"/>
<dbReference type="InterPro" id="IPR009195">
    <property type="entry name" value="Uncharacterised_YjbK"/>
</dbReference>
<dbReference type="PIRSF" id="PIRSF012526">
    <property type="entry name" value="CYTH_UCP012526"/>
    <property type="match status" value="1"/>
</dbReference>